<organism evidence="2 4">
    <name type="scientific">Lolium multiflorum</name>
    <name type="common">Italian ryegrass</name>
    <name type="synonym">Lolium perenne subsp. multiflorum</name>
    <dbReference type="NCBI Taxonomy" id="4521"/>
    <lineage>
        <taxon>Eukaryota</taxon>
        <taxon>Viridiplantae</taxon>
        <taxon>Streptophyta</taxon>
        <taxon>Embryophyta</taxon>
        <taxon>Tracheophyta</taxon>
        <taxon>Spermatophyta</taxon>
        <taxon>Magnoliopsida</taxon>
        <taxon>Liliopsida</taxon>
        <taxon>Poales</taxon>
        <taxon>Poaceae</taxon>
        <taxon>BOP clade</taxon>
        <taxon>Pooideae</taxon>
        <taxon>Poodae</taxon>
        <taxon>Poeae</taxon>
        <taxon>Poeae Chloroplast Group 2 (Poeae type)</taxon>
        <taxon>Loliodinae</taxon>
        <taxon>Loliinae</taxon>
        <taxon>Lolium</taxon>
    </lineage>
</organism>
<dbReference type="AlphaFoldDB" id="A0AAD8SSI0"/>
<sequence>MTTDAATSLSSAPSSTSHSAPVASVPPSLPPSTPPPTLPVPTLSGIPAPVPVPVRSTGLFTDALSVFTNMQGFAGPSVPPSVNTAAQAPANLMAGSIFPNTAAPAVVSIASSITIKLTSDNYLFWRAQVAPLLCSHLLMGFVDGFEPCPPDHIGVMHNGIMLPHLNPARQRWTSKTKQSSPPSSPP</sequence>
<evidence type="ECO:0008006" key="5">
    <source>
        <dbReference type="Google" id="ProtNLM"/>
    </source>
</evidence>
<reference evidence="2" key="1">
    <citation type="submission" date="2023-07" db="EMBL/GenBank/DDBJ databases">
        <title>A chromosome-level genome assembly of Lolium multiflorum.</title>
        <authorList>
            <person name="Chen Y."/>
            <person name="Copetti D."/>
            <person name="Kolliker R."/>
            <person name="Studer B."/>
        </authorList>
    </citation>
    <scope>NUCLEOTIDE SEQUENCE</scope>
    <source>
        <strain evidence="2">02402/16</strain>
        <tissue evidence="2">Leaf</tissue>
    </source>
</reference>
<feature type="compositionally biased region" description="Pro residues" evidence="1">
    <location>
        <begin position="27"/>
        <end position="39"/>
    </location>
</feature>
<dbReference type="EMBL" id="JAUUTY010000003">
    <property type="protein sequence ID" value="KAK1662954.1"/>
    <property type="molecule type" value="Genomic_DNA"/>
</dbReference>
<dbReference type="Proteomes" id="UP001231189">
    <property type="component" value="Unassembled WGS sequence"/>
</dbReference>
<comment type="caution">
    <text evidence="2">The sequence shown here is derived from an EMBL/GenBank/DDBJ whole genome shotgun (WGS) entry which is preliminary data.</text>
</comment>
<evidence type="ECO:0000256" key="1">
    <source>
        <dbReference type="SAM" id="MobiDB-lite"/>
    </source>
</evidence>
<name>A0AAD8SSI0_LOLMU</name>
<accession>A0AAD8SSI0</accession>
<dbReference type="EMBL" id="JAUUTY010000003">
    <property type="protein sequence ID" value="KAK1662961.1"/>
    <property type="molecule type" value="Genomic_DNA"/>
</dbReference>
<keyword evidence="4" id="KW-1185">Reference proteome</keyword>
<evidence type="ECO:0000313" key="3">
    <source>
        <dbReference type="EMBL" id="KAK1662961.1"/>
    </source>
</evidence>
<evidence type="ECO:0000313" key="2">
    <source>
        <dbReference type="EMBL" id="KAK1662954.1"/>
    </source>
</evidence>
<evidence type="ECO:0000313" key="4">
    <source>
        <dbReference type="Proteomes" id="UP001231189"/>
    </source>
</evidence>
<protein>
    <recommendedName>
        <fullName evidence="5">Retrotransposon Copia-like N-terminal domain-containing protein</fullName>
    </recommendedName>
</protein>
<feature type="compositionally biased region" description="Low complexity" evidence="1">
    <location>
        <begin position="1"/>
        <end position="26"/>
    </location>
</feature>
<gene>
    <name evidence="2" type="ORF">QYE76_051113</name>
    <name evidence="3" type="ORF">QYE76_051120</name>
</gene>
<feature type="region of interest" description="Disordered" evidence="1">
    <location>
        <begin position="1"/>
        <end position="40"/>
    </location>
</feature>
<proteinExistence type="predicted"/>